<reference evidence="3" key="1">
    <citation type="submission" date="2021-02" db="EMBL/GenBank/DDBJ databases">
        <authorList>
            <person name="Dougan E. K."/>
            <person name="Rhodes N."/>
            <person name="Thang M."/>
            <person name="Chan C."/>
        </authorList>
    </citation>
    <scope>NUCLEOTIDE SEQUENCE</scope>
</reference>
<dbReference type="Gene3D" id="3.30.420.10">
    <property type="entry name" value="Ribonuclease H-like superfamily/Ribonuclease H"/>
    <property type="match status" value="1"/>
</dbReference>
<dbReference type="InterPro" id="IPR052408">
    <property type="entry name" value="Exonuclease_MUT-7-like"/>
</dbReference>
<dbReference type="Pfam" id="PF01612">
    <property type="entry name" value="DNA_pol_A_exo1"/>
    <property type="match status" value="1"/>
</dbReference>
<feature type="region of interest" description="Disordered" evidence="1">
    <location>
        <begin position="212"/>
        <end position="239"/>
    </location>
</feature>
<dbReference type="SMART" id="SM00474">
    <property type="entry name" value="35EXOc"/>
    <property type="match status" value="1"/>
</dbReference>
<sequence length="447" mass="50329">MDWREAQAMLRKVLLQATEKGGEKWKVQYVSALLRCLRDGMLELPAKLQELGCSAQCAVDLQTKLRREVSVACREFLQTVAYELLDLHELVASAPKWMLWELLDPPSLVRLPNDFACLEIVLKDPKQWHCGFGSSFLQRLRWLKALQPHEPEVQAQHCYQRLVDIFLASLAAAFAQGHKLRRRMKPEEQLLQEVRQLLTEGELPENLKATLLTVPSQSAPRKNPSSGSEGSRRRENRPDLSCFPALEMPSSASCTWVDTTEAWGRALPRLSKAVVAAIDTEWGEIGKGPVLVQIAVGDGLEAAECFLIDTLLGPPALAVCLLRWLHTSGLQLLGWSFKEDRKRFAELDHWVRATLPAEEDSLERDMVPEAMRVDDLQFTLQKLMKATDQPSLSSAAAHLLGSRLDKTEQCSDWCCRPLGQAQQAYAALDAAVLLEMHRELQRRGLEN</sequence>
<feature type="domain" description="3'-5' exonuclease" evidence="2">
    <location>
        <begin position="254"/>
        <end position="445"/>
    </location>
</feature>
<dbReference type="GO" id="GO:0006139">
    <property type="term" value="P:nucleobase-containing compound metabolic process"/>
    <property type="evidence" value="ECO:0007669"/>
    <property type="project" value="InterPro"/>
</dbReference>
<dbReference type="PANTHER" id="PTHR47765">
    <property type="entry name" value="3'-5' EXONUCLEASE DOMAIN-CONTAINING PROTEIN"/>
    <property type="match status" value="1"/>
</dbReference>
<dbReference type="OrthoDB" id="18193at2759"/>
<evidence type="ECO:0000313" key="3">
    <source>
        <dbReference type="EMBL" id="CAE7321989.1"/>
    </source>
</evidence>
<accession>A0A812P7T6</accession>
<dbReference type="InterPro" id="IPR012337">
    <property type="entry name" value="RNaseH-like_sf"/>
</dbReference>
<comment type="caution">
    <text evidence="3">The sequence shown here is derived from an EMBL/GenBank/DDBJ whole genome shotgun (WGS) entry which is preliminary data.</text>
</comment>
<dbReference type="EMBL" id="CAJNJA010013475">
    <property type="protein sequence ID" value="CAE7321989.1"/>
    <property type="molecule type" value="Genomic_DNA"/>
</dbReference>
<dbReference type="GO" id="GO:0003676">
    <property type="term" value="F:nucleic acid binding"/>
    <property type="evidence" value="ECO:0007669"/>
    <property type="project" value="InterPro"/>
</dbReference>
<evidence type="ECO:0000259" key="2">
    <source>
        <dbReference type="SMART" id="SM00474"/>
    </source>
</evidence>
<keyword evidence="4" id="KW-1185">Reference proteome</keyword>
<dbReference type="PANTHER" id="PTHR47765:SF2">
    <property type="entry name" value="EXONUCLEASE MUT-7 HOMOLOG"/>
    <property type="match status" value="1"/>
</dbReference>
<evidence type="ECO:0000256" key="1">
    <source>
        <dbReference type="SAM" id="MobiDB-lite"/>
    </source>
</evidence>
<organism evidence="3 4">
    <name type="scientific">Symbiodinium necroappetens</name>
    <dbReference type="NCBI Taxonomy" id="1628268"/>
    <lineage>
        <taxon>Eukaryota</taxon>
        <taxon>Sar</taxon>
        <taxon>Alveolata</taxon>
        <taxon>Dinophyceae</taxon>
        <taxon>Suessiales</taxon>
        <taxon>Symbiodiniaceae</taxon>
        <taxon>Symbiodinium</taxon>
    </lineage>
</organism>
<proteinExistence type="predicted"/>
<protein>
    <submittedName>
        <fullName evidence="3">Mut-7 protein</fullName>
    </submittedName>
</protein>
<dbReference type="InterPro" id="IPR036397">
    <property type="entry name" value="RNaseH_sf"/>
</dbReference>
<name>A0A812P7T6_9DINO</name>
<dbReference type="GO" id="GO:0008408">
    <property type="term" value="F:3'-5' exonuclease activity"/>
    <property type="evidence" value="ECO:0007669"/>
    <property type="project" value="InterPro"/>
</dbReference>
<evidence type="ECO:0000313" key="4">
    <source>
        <dbReference type="Proteomes" id="UP000601435"/>
    </source>
</evidence>
<gene>
    <name evidence="3" type="primary">mut-7</name>
    <name evidence="3" type="ORF">SNEC2469_LOCUS8086</name>
</gene>
<dbReference type="Proteomes" id="UP000601435">
    <property type="component" value="Unassembled WGS sequence"/>
</dbReference>
<dbReference type="AlphaFoldDB" id="A0A812P7T6"/>
<dbReference type="SUPFAM" id="SSF53098">
    <property type="entry name" value="Ribonuclease H-like"/>
    <property type="match status" value="1"/>
</dbReference>
<dbReference type="InterPro" id="IPR002562">
    <property type="entry name" value="3'-5'_exonuclease_dom"/>
</dbReference>